<protein>
    <submittedName>
        <fullName evidence="1">Uncharacterized protein</fullName>
    </submittedName>
</protein>
<accession>A0A679K226</accession>
<organism evidence="1">
    <name type="scientific">Methylobacterium bullatum</name>
    <dbReference type="NCBI Taxonomy" id="570505"/>
    <lineage>
        <taxon>Bacteria</taxon>
        <taxon>Pseudomonadati</taxon>
        <taxon>Pseudomonadota</taxon>
        <taxon>Alphaproteobacteria</taxon>
        <taxon>Hyphomicrobiales</taxon>
        <taxon>Methylobacteriaceae</taxon>
        <taxon>Methylobacterium</taxon>
    </lineage>
</organism>
<name>A0A679K226_9HYPH</name>
<evidence type="ECO:0000313" key="1">
    <source>
        <dbReference type="EMBL" id="CAA2145071.1"/>
    </source>
</evidence>
<gene>
    <name evidence="1" type="ORF">MBLL_04192</name>
</gene>
<reference evidence="1" key="1">
    <citation type="submission" date="2019-12" db="EMBL/GenBank/DDBJ databases">
        <authorList>
            <person name="Cremers G."/>
        </authorList>
    </citation>
    <scope>NUCLEOTIDE SEQUENCE</scope>
    <source>
        <strain evidence="1">Mbul2</strain>
    </source>
</reference>
<dbReference type="AlphaFoldDB" id="A0A679K226"/>
<sequence>MRAGISFTLSAPHRRQLEAPVADRNTQQKHGLRPRIVLRSDDGPGTHAIMCEAGVSKTVVWRW</sequence>
<dbReference type="EMBL" id="LR743511">
    <property type="protein sequence ID" value="CAA2145071.1"/>
    <property type="molecule type" value="Genomic_DNA"/>
</dbReference>
<proteinExistence type="predicted"/>